<proteinExistence type="predicted"/>
<dbReference type="SMART" id="SM00563">
    <property type="entry name" value="PlsC"/>
    <property type="match status" value="1"/>
</dbReference>
<evidence type="ECO:0000313" key="6">
    <source>
        <dbReference type="Proteomes" id="UP000241203"/>
    </source>
</evidence>
<dbReference type="EMBL" id="RZGY01000001">
    <property type="protein sequence ID" value="RUQ86267.1"/>
    <property type="molecule type" value="Genomic_DNA"/>
</dbReference>
<evidence type="ECO:0000313" key="4">
    <source>
        <dbReference type="EMBL" id="PSL39313.1"/>
    </source>
</evidence>
<evidence type="ECO:0000313" key="7">
    <source>
        <dbReference type="Proteomes" id="UP000268291"/>
    </source>
</evidence>
<keyword evidence="2 4" id="KW-0012">Acyltransferase</keyword>
<protein>
    <submittedName>
        <fullName evidence="4">1-acyl-sn-glycerol-3-phosphate acyltransferase</fullName>
    </submittedName>
</protein>
<dbReference type="GO" id="GO:0006654">
    <property type="term" value="P:phosphatidic acid biosynthetic process"/>
    <property type="evidence" value="ECO:0007669"/>
    <property type="project" value="TreeGrafter"/>
</dbReference>
<dbReference type="SUPFAM" id="SSF69593">
    <property type="entry name" value="Glycerol-3-phosphate (1)-acyltransferase"/>
    <property type="match status" value="1"/>
</dbReference>
<dbReference type="PANTHER" id="PTHR10434">
    <property type="entry name" value="1-ACYL-SN-GLYCEROL-3-PHOSPHATE ACYLTRANSFERASE"/>
    <property type="match status" value="1"/>
</dbReference>
<evidence type="ECO:0000313" key="5">
    <source>
        <dbReference type="EMBL" id="RUQ86267.1"/>
    </source>
</evidence>
<accession>A0A2P8GZB9</accession>
<dbReference type="Proteomes" id="UP000268291">
    <property type="component" value="Unassembled WGS sequence"/>
</dbReference>
<dbReference type="RefSeq" id="WP_106564196.1">
    <property type="nucleotide sequence ID" value="NZ_PYAU01000001.1"/>
</dbReference>
<reference evidence="4 6" key="1">
    <citation type="submission" date="2018-03" db="EMBL/GenBank/DDBJ databases">
        <title>Genomic Encyclopedia of Archaeal and Bacterial Type Strains, Phase II (KMG-II): from individual species to whole genera.</title>
        <authorList>
            <person name="Goeker M."/>
        </authorList>
    </citation>
    <scope>NUCLEOTIDE SEQUENCE [LARGE SCALE GENOMIC DNA]</scope>
    <source>
        <strain evidence="4 6">DSM 21548</strain>
    </source>
</reference>
<evidence type="ECO:0000259" key="3">
    <source>
        <dbReference type="SMART" id="SM00563"/>
    </source>
</evidence>
<dbReference type="CDD" id="cd07989">
    <property type="entry name" value="LPLAT_AGPAT-like"/>
    <property type="match status" value="1"/>
</dbReference>
<organism evidence="4 6">
    <name type="scientific">Labedella gwakjiensis</name>
    <dbReference type="NCBI Taxonomy" id="390269"/>
    <lineage>
        <taxon>Bacteria</taxon>
        <taxon>Bacillati</taxon>
        <taxon>Actinomycetota</taxon>
        <taxon>Actinomycetes</taxon>
        <taxon>Micrococcales</taxon>
        <taxon>Microbacteriaceae</taxon>
        <taxon>Labedella</taxon>
    </lineage>
</organism>
<sequence>MTARGTASTLAPLVALAVVARRPLRRAAVRAAVDVSTWGLDDVAEASGPFVFAANHPSSLDGPLLRSVLEPVVGPVVVTSAPRSGQGVAGAVTLGAARLAIRAGRSVVVFAESERADDGDLRSFDDTAARLAVESGAALVPVAIAGTFAALPPWRTLPRAGRRRVSVTFARPIPTSARDEPAELAHRAEQAVQTAIDGTRGPWFAAHLAHADSAQADGADSGVQRARWRRIWDSSSRDARSARRRTWS</sequence>
<dbReference type="Proteomes" id="UP000241203">
    <property type="component" value="Unassembled WGS sequence"/>
</dbReference>
<keyword evidence="1 4" id="KW-0808">Transferase</keyword>
<dbReference type="InterPro" id="IPR002123">
    <property type="entry name" value="Plipid/glycerol_acylTrfase"/>
</dbReference>
<dbReference type="EMBL" id="PYAU01000001">
    <property type="protein sequence ID" value="PSL39313.1"/>
    <property type="molecule type" value="Genomic_DNA"/>
</dbReference>
<evidence type="ECO:0000256" key="1">
    <source>
        <dbReference type="ARBA" id="ARBA00022679"/>
    </source>
</evidence>
<keyword evidence="7" id="KW-1185">Reference proteome</keyword>
<evidence type="ECO:0000256" key="2">
    <source>
        <dbReference type="ARBA" id="ARBA00023315"/>
    </source>
</evidence>
<dbReference type="Pfam" id="PF01553">
    <property type="entry name" value="Acyltransferase"/>
    <property type="match status" value="1"/>
</dbReference>
<dbReference type="PANTHER" id="PTHR10434:SF11">
    <property type="entry name" value="1-ACYL-SN-GLYCEROL-3-PHOSPHATE ACYLTRANSFERASE"/>
    <property type="match status" value="1"/>
</dbReference>
<dbReference type="AlphaFoldDB" id="A0A2P8GZB9"/>
<gene>
    <name evidence="4" type="ORF">CLV49_2947</name>
    <name evidence="5" type="ORF">ELQ93_04515</name>
</gene>
<comment type="caution">
    <text evidence="4">The sequence shown here is derived from an EMBL/GenBank/DDBJ whole genome shotgun (WGS) entry which is preliminary data.</text>
</comment>
<dbReference type="GO" id="GO:0003841">
    <property type="term" value="F:1-acylglycerol-3-phosphate O-acyltransferase activity"/>
    <property type="evidence" value="ECO:0007669"/>
    <property type="project" value="TreeGrafter"/>
</dbReference>
<feature type="domain" description="Phospholipid/glycerol acyltransferase" evidence="3">
    <location>
        <begin position="50"/>
        <end position="147"/>
    </location>
</feature>
<reference evidence="5 7" key="2">
    <citation type="submission" date="2018-12" db="EMBL/GenBank/DDBJ databases">
        <authorList>
            <person name="hu s."/>
            <person name="Xu Y."/>
            <person name="Xu B."/>
            <person name="Li F."/>
        </authorList>
    </citation>
    <scope>NUCLEOTIDE SEQUENCE [LARGE SCALE GENOMIC DNA]</scope>
    <source>
        <strain evidence="5 7">KSW2-17</strain>
    </source>
</reference>
<name>A0A2P8GZB9_9MICO</name>
<dbReference type="OrthoDB" id="9808424at2"/>